<dbReference type="GO" id="GO:0006629">
    <property type="term" value="P:lipid metabolic process"/>
    <property type="evidence" value="ECO:0007669"/>
    <property type="project" value="InterPro"/>
</dbReference>
<dbReference type="OrthoDB" id="438440at2759"/>
<comment type="caution">
    <text evidence="3">The sequence shown here is derived from an EMBL/GenBank/DDBJ whole genome shotgun (WGS) entry which is preliminary data.</text>
</comment>
<evidence type="ECO:0000313" key="3">
    <source>
        <dbReference type="EMBL" id="KMZ72320.1"/>
    </source>
</evidence>
<proteinExistence type="predicted"/>
<evidence type="ECO:0000313" key="4">
    <source>
        <dbReference type="Proteomes" id="UP000036987"/>
    </source>
</evidence>
<accession>A0A0K9PVQ1</accession>
<feature type="domain" description="Fungal lipase-type" evidence="2">
    <location>
        <begin position="335"/>
        <end position="473"/>
    </location>
</feature>
<dbReference type="Gene3D" id="3.40.50.1820">
    <property type="entry name" value="alpha/beta hydrolase"/>
    <property type="match status" value="1"/>
</dbReference>
<gene>
    <name evidence="3" type="ORF">ZOSMA_166G00160</name>
</gene>
<dbReference type="AlphaFoldDB" id="A0A0K9PVQ1"/>
<dbReference type="InterPro" id="IPR029058">
    <property type="entry name" value="AB_hydrolase_fold"/>
</dbReference>
<evidence type="ECO:0000256" key="1">
    <source>
        <dbReference type="SAM" id="MobiDB-lite"/>
    </source>
</evidence>
<dbReference type="CDD" id="cd00519">
    <property type="entry name" value="Lipase_3"/>
    <property type="match status" value="1"/>
</dbReference>
<dbReference type="Proteomes" id="UP000036987">
    <property type="component" value="Unassembled WGS sequence"/>
</dbReference>
<dbReference type="EMBL" id="LFYR01000636">
    <property type="protein sequence ID" value="KMZ72320.1"/>
    <property type="molecule type" value="Genomic_DNA"/>
</dbReference>
<keyword evidence="4" id="KW-1185">Reference proteome</keyword>
<dbReference type="PANTHER" id="PTHR46483:SF1">
    <property type="entry name" value="PHOSPHOLIPASE A1 PLIP1, CHLOROPLASTIC"/>
    <property type="match status" value="1"/>
</dbReference>
<dbReference type="InterPro" id="IPR002921">
    <property type="entry name" value="Fungal_lipase-type"/>
</dbReference>
<dbReference type="OMA" id="IFIIQPD"/>
<dbReference type="GO" id="GO:0008970">
    <property type="term" value="F:phospholipase A1 activity"/>
    <property type="evidence" value="ECO:0007669"/>
    <property type="project" value="InterPro"/>
</dbReference>
<reference evidence="4" key="1">
    <citation type="journal article" date="2016" name="Nature">
        <title>The genome of the seagrass Zostera marina reveals angiosperm adaptation to the sea.</title>
        <authorList>
            <person name="Olsen J.L."/>
            <person name="Rouze P."/>
            <person name="Verhelst B."/>
            <person name="Lin Y.-C."/>
            <person name="Bayer T."/>
            <person name="Collen J."/>
            <person name="Dattolo E."/>
            <person name="De Paoli E."/>
            <person name="Dittami S."/>
            <person name="Maumus F."/>
            <person name="Michel G."/>
            <person name="Kersting A."/>
            <person name="Lauritano C."/>
            <person name="Lohaus R."/>
            <person name="Toepel M."/>
            <person name="Tonon T."/>
            <person name="Vanneste K."/>
            <person name="Amirebrahimi M."/>
            <person name="Brakel J."/>
            <person name="Bostroem C."/>
            <person name="Chovatia M."/>
            <person name="Grimwood J."/>
            <person name="Jenkins J.W."/>
            <person name="Jueterbock A."/>
            <person name="Mraz A."/>
            <person name="Stam W.T."/>
            <person name="Tice H."/>
            <person name="Bornberg-Bauer E."/>
            <person name="Green P.J."/>
            <person name="Pearson G.A."/>
            <person name="Procaccini G."/>
            <person name="Duarte C.M."/>
            <person name="Schmutz J."/>
            <person name="Reusch T.B.H."/>
            <person name="Van de Peer Y."/>
        </authorList>
    </citation>
    <scope>NUCLEOTIDE SEQUENCE [LARGE SCALE GENOMIC DNA]</scope>
    <source>
        <strain evidence="4">cv. Finnish</strain>
    </source>
</reference>
<dbReference type="Pfam" id="PF01764">
    <property type="entry name" value="Lipase_3"/>
    <property type="match status" value="1"/>
</dbReference>
<dbReference type="SUPFAM" id="SSF53474">
    <property type="entry name" value="alpha/beta-Hydrolases"/>
    <property type="match status" value="1"/>
</dbReference>
<name>A0A0K9PVQ1_ZOSMR</name>
<sequence>MASVSIGFSGGLRRAESLTEFQGDSIRRMRRSSSEPMLRCAVGTSKSFSVETKIKTDNRSVGIFPLMGDSTKEMRFTDAEDDGDVEMEENAFVDGRKRVNWIDRILELRRVWKDRRQKDDEGNGEDDDDDDCGSHCEVSYDEDEEEFDSGSFSKYLRTVPWKTAKLFSKLAFLCNMSYRISDIKAEHLKTYYGLDLVTSSLAKKFKSEPKSITVVRGGGGMVEEEPMLSAVSSYSYPPLPTKDRTRKRRSRPSIAYQIAASAASYVHSRAKGILSFGDEEENGEVAACMAASTMSAVVAVEETAKREAAKDLQSKHSSPCEWFVCDDDSTCTRYFVTQGSDSLKSWQVNLLFEPTRFEGTSSLVHRGIYEAAKGLYEQFLPDIQEHLEKYGAKAKFRFTGHSLGGSLSLLVNLMLLSRGIVDRKNLLPVVTFGSPFVFCGGHTVLTQLGFNEEEELYSVMMHRDIVPRAFSCNYSDHVSQILKRLNGTFRYHPCLNNKKYLYSPLGKLFVLQPDERFSPSHPFLPVGRCLYALDSSSTHGALKAFLNSPHPLETLSDLKAYGSDGTILRDHHSGNYLKAVTDVLRERTKSVLARRSRNESFKHHHHHHHRWHQLEKALVPAEEVATGI</sequence>
<organism evidence="3 4">
    <name type="scientific">Zostera marina</name>
    <name type="common">Eelgrass</name>
    <dbReference type="NCBI Taxonomy" id="29655"/>
    <lineage>
        <taxon>Eukaryota</taxon>
        <taxon>Viridiplantae</taxon>
        <taxon>Streptophyta</taxon>
        <taxon>Embryophyta</taxon>
        <taxon>Tracheophyta</taxon>
        <taxon>Spermatophyta</taxon>
        <taxon>Magnoliopsida</taxon>
        <taxon>Liliopsida</taxon>
        <taxon>Zosteraceae</taxon>
        <taxon>Zostera</taxon>
    </lineage>
</organism>
<feature type="compositionally biased region" description="Acidic residues" evidence="1">
    <location>
        <begin position="122"/>
        <end position="131"/>
    </location>
</feature>
<protein>
    <submittedName>
        <fullName evidence="3">Putative Triacylglycerol lipase</fullName>
    </submittedName>
</protein>
<dbReference type="InterPro" id="IPR043367">
    <property type="entry name" value="PLIP1/2/3"/>
</dbReference>
<feature type="region of interest" description="Disordered" evidence="1">
    <location>
        <begin position="116"/>
        <end position="135"/>
    </location>
</feature>
<dbReference type="PANTHER" id="PTHR46483">
    <property type="entry name" value="PHOSPHOLIPASE A1 PLIP2, CHLOROPLASTIC"/>
    <property type="match status" value="1"/>
</dbReference>
<evidence type="ECO:0000259" key="2">
    <source>
        <dbReference type="Pfam" id="PF01764"/>
    </source>
</evidence>